<feature type="compositionally biased region" description="Gly residues" evidence="1">
    <location>
        <begin position="134"/>
        <end position="153"/>
    </location>
</feature>
<feature type="region of interest" description="Disordered" evidence="1">
    <location>
        <begin position="134"/>
        <end position="167"/>
    </location>
</feature>
<gene>
    <name evidence="2" type="ORF">JJQ90_23045</name>
</gene>
<dbReference type="EMBL" id="JAERQM010000008">
    <property type="protein sequence ID" value="MBU8546616.1"/>
    <property type="molecule type" value="Genomic_DNA"/>
</dbReference>
<evidence type="ECO:0000256" key="1">
    <source>
        <dbReference type="SAM" id="MobiDB-lite"/>
    </source>
</evidence>
<dbReference type="Proteomes" id="UP000689967">
    <property type="component" value="Unassembled WGS sequence"/>
</dbReference>
<name>A0ABS6HD10_9PROT</name>
<evidence type="ECO:0000313" key="3">
    <source>
        <dbReference type="Proteomes" id="UP000689967"/>
    </source>
</evidence>
<proteinExistence type="predicted"/>
<dbReference type="RefSeq" id="WP_216878635.1">
    <property type="nucleotide sequence ID" value="NZ_JAERQM010000008.1"/>
</dbReference>
<protein>
    <submittedName>
        <fullName evidence="2">Uncharacterized protein</fullName>
    </submittedName>
</protein>
<organism evidence="2 3">
    <name type="scientific">Falsiroseomonas oleicola</name>
    <dbReference type="NCBI Taxonomy" id="2801474"/>
    <lineage>
        <taxon>Bacteria</taxon>
        <taxon>Pseudomonadati</taxon>
        <taxon>Pseudomonadota</taxon>
        <taxon>Alphaproteobacteria</taxon>
        <taxon>Acetobacterales</taxon>
        <taxon>Roseomonadaceae</taxon>
        <taxon>Falsiroseomonas</taxon>
    </lineage>
</organism>
<keyword evidence="3" id="KW-1185">Reference proteome</keyword>
<reference evidence="2 3" key="1">
    <citation type="submission" date="2021-01" db="EMBL/GenBank/DDBJ databases">
        <title>Roseomonas sp. nov, a bacterium isolated from an oil production mixture in Yumen Oilfield.</title>
        <authorList>
            <person name="Wu D."/>
        </authorList>
    </citation>
    <scope>NUCLEOTIDE SEQUENCE [LARGE SCALE GENOMIC DNA]</scope>
    <source>
        <strain evidence="2 3">ROY-5-3</strain>
    </source>
</reference>
<comment type="caution">
    <text evidence="2">The sequence shown here is derived from an EMBL/GenBank/DDBJ whole genome shotgun (WGS) entry which is preliminary data.</text>
</comment>
<accession>A0ABS6HD10</accession>
<evidence type="ECO:0000313" key="2">
    <source>
        <dbReference type="EMBL" id="MBU8546616.1"/>
    </source>
</evidence>
<sequence length="270" mass="28190">MSDKVPIDAAGLRAAVSDQRYWQAGHPERDAWRAWVTDGFQAMYGGDARPSSGVVHVRAYVRNGQPVAAHTRGAPASGDEGGIDDRIGQPARDGQIETPGPVDVGFRGLMLRRRNLLNDALVVPAMARRPENGVVGGRSGVIPEGGGGGGGYRPPGSRGPAQVPQAPTVSRRGQELVDMVAPGGQPIGSQRGGAEANIRTLPGGQAGAEAMLGRLTQGRGAVDITPRGHPGRMYRLDDGTIIGYRPSTSSGSPSIDLNIPGFTSVRKLHF</sequence>